<feature type="domain" description="Putative regulatory protein FmdB zinc ribbon" evidence="2">
    <location>
        <begin position="1"/>
        <end position="41"/>
    </location>
</feature>
<evidence type="ECO:0000259" key="2">
    <source>
        <dbReference type="SMART" id="SM00834"/>
    </source>
</evidence>
<organism evidence="3 4">
    <name type="scientific">Pseudonocardia petroleophila</name>
    <dbReference type="NCBI Taxonomy" id="37331"/>
    <lineage>
        <taxon>Bacteria</taxon>
        <taxon>Bacillati</taxon>
        <taxon>Actinomycetota</taxon>
        <taxon>Actinomycetes</taxon>
        <taxon>Pseudonocardiales</taxon>
        <taxon>Pseudonocardiaceae</taxon>
        <taxon>Pseudonocardia</taxon>
    </lineage>
</organism>
<name>A0A7G7MHE1_9PSEU</name>
<gene>
    <name evidence="3" type="ORF">H6H00_29885</name>
</gene>
<protein>
    <submittedName>
        <fullName evidence="3">Zinc ribbon domain-containing protein</fullName>
    </submittedName>
</protein>
<keyword evidence="4" id="KW-1185">Reference proteome</keyword>
<feature type="compositionally biased region" description="Low complexity" evidence="1">
    <location>
        <begin position="72"/>
        <end position="83"/>
    </location>
</feature>
<dbReference type="RefSeq" id="WP_185718952.1">
    <property type="nucleotide sequence ID" value="NZ_BAAAWI010000001.1"/>
</dbReference>
<dbReference type="Proteomes" id="UP000515728">
    <property type="component" value="Chromosome"/>
</dbReference>
<evidence type="ECO:0000256" key="1">
    <source>
        <dbReference type="SAM" id="MobiDB-lite"/>
    </source>
</evidence>
<feature type="region of interest" description="Disordered" evidence="1">
    <location>
        <begin position="57"/>
        <end position="95"/>
    </location>
</feature>
<evidence type="ECO:0000313" key="4">
    <source>
        <dbReference type="Proteomes" id="UP000515728"/>
    </source>
</evidence>
<sequence length="95" mass="10079">MATYTYRCAVDGTVDVRLPIGTAPSALDCPDCGTPAARVFTAPRLGLADRRRMAVLDHTESSRSAPPVVTSLPAAAARRAPAPRLDPRTARLPRP</sequence>
<dbReference type="EMBL" id="CP060131">
    <property type="protein sequence ID" value="QNG52202.1"/>
    <property type="molecule type" value="Genomic_DNA"/>
</dbReference>
<reference evidence="3 4" key="1">
    <citation type="submission" date="2020-08" db="EMBL/GenBank/DDBJ databases">
        <authorList>
            <person name="Mo P."/>
        </authorList>
    </citation>
    <scope>NUCLEOTIDE SEQUENCE [LARGE SCALE GENOMIC DNA]</scope>
    <source>
        <strain evidence="3 4">CGMCC 4.1532</strain>
    </source>
</reference>
<dbReference type="InterPro" id="IPR013429">
    <property type="entry name" value="Regulatory_FmdB_Zinc_ribbon"/>
</dbReference>
<dbReference type="KEGG" id="ppel:H6H00_29885"/>
<dbReference type="AlphaFoldDB" id="A0A7G7MHE1"/>
<proteinExistence type="predicted"/>
<evidence type="ECO:0000313" key="3">
    <source>
        <dbReference type="EMBL" id="QNG52202.1"/>
    </source>
</evidence>
<dbReference type="SMART" id="SM00834">
    <property type="entry name" value="CxxC_CXXC_SSSS"/>
    <property type="match status" value="1"/>
</dbReference>
<accession>A0A7G7MHE1</accession>